<evidence type="ECO:0000256" key="1">
    <source>
        <dbReference type="ARBA" id="ARBA00004141"/>
    </source>
</evidence>
<evidence type="ECO:0000256" key="4">
    <source>
        <dbReference type="ARBA" id="ARBA00023040"/>
    </source>
</evidence>
<keyword evidence="3 8" id="KW-1133">Transmembrane helix</keyword>
<dbReference type="STRING" id="10228.B3S985"/>
<dbReference type="PhylomeDB" id="B3S985"/>
<sequence>MVLVAGNLSLTSKVILIPTLSFTFIFGTIGNILVCIAILTNRKLKTATNGFILSLAIADLLVCDITVPIALIGLFQDPRPRAALLAGELALSGVSSSQIQLAVISIDRYRGIVYPDKPRLTWKEVKYIVPPLWLLAITETCLVVFNWPHDIRFALIHFYWFWFIATITIICYTLIWRNIVLHNQDVAGALRHLKQARIKKEKRAFIMIMLVVCCLLLCWSPAAIIYGIFLMQYTDKSVSDSMREPLNVLVAFGYFNSCINPFIYNLMNSTFRSTFRKILTNFCRRIRGRSLTKVSPIPVSSSSVQDVRRIAVNNQKDSSTT</sequence>
<dbReference type="Gene3D" id="1.20.1070.10">
    <property type="entry name" value="Rhodopsin 7-helix transmembrane proteins"/>
    <property type="match status" value="1"/>
</dbReference>
<dbReference type="PRINTS" id="PR00237">
    <property type="entry name" value="GPCRRHODOPSN"/>
</dbReference>
<dbReference type="Proteomes" id="UP000009022">
    <property type="component" value="Unassembled WGS sequence"/>
</dbReference>
<feature type="transmembrane region" description="Helical" evidence="8">
    <location>
        <begin position="82"/>
        <end position="106"/>
    </location>
</feature>
<dbReference type="EMBL" id="DS985258">
    <property type="protein sequence ID" value="EDV20658.1"/>
    <property type="molecule type" value="Genomic_DNA"/>
</dbReference>
<dbReference type="HOGENOM" id="CLU_009579_6_3_1"/>
<feature type="domain" description="G-protein coupled receptors family 1 profile" evidence="9">
    <location>
        <begin position="30"/>
        <end position="264"/>
    </location>
</feature>
<reference evidence="10 11" key="1">
    <citation type="journal article" date="2008" name="Nature">
        <title>The Trichoplax genome and the nature of placozoans.</title>
        <authorList>
            <person name="Srivastava M."/>
            <person name="Begovic E."/>
            <person name="Chapman J."/>
            <person name="Putnam N.H."/>
            <person name="Hellsten U."/>
            <person name="Kawashima T."/>
            <person name="Kuo A."/>
            <person name="Mitros T."/>
            <person name="Salamov A."/>
            <person name="Carpenter M.L."/>
            <person name="Signorovitch A.Y."/>
            <person name="Moreno M.A."/>
            <person name="Kamm K."/>
            <person name="Grimwood J."/>
            <person name="Schmutz J."/>
            <person name="Shapiro H."/>
            <person name="Grigoriev I.V."/>
            <person name="Buss L.W."/>
            <person name="Schierwater B."/>
            <person name="Dellaporta S.L."/>
            <person name="Rokhsar D.S."/>
        </authorList>
    </citation>
    <scope>NUCLEOTIDE SEQUENCE [LARGE SCALE GENOMIC DNA]</scope>
    <source>
        <strain evidence="10 11">Grell-BS-1999</strain>
    </source>
</reference>
<evidence type="ECO:0000259" key="9">
    <source>
        <dbReference type="PROSITE" id="PS50262"/>
    </source>
</evidence>
<organism evidence="10 11">
    <name type="scientific">Trichoplax adhaerens</name>
    <name type="common">Trichoplax reptans</name>
    <dbReference type="NCBI Taxonomy" id="10228"/>
    <lineage>
        <taxon>Eukaryota</taxon>
        <taxon>Metazoa</taxon>
        <taxon>Placozoa</taxon>
        <taxon>Uniplacotomia</taxon>
        <taxon>Trichoplacea</taxon>
        <taxon>Trichoplacidae</taxon>
        <taxon>Trichoplax</taxon>
    </lineage>
</organism>
<keyword evidence="4" id="KW-0297">G-protein coupled receptor</keyword>
<feature type="transmembrane region" description="Helical" evidence="8">
    <location>
        <begin position="249"/>
        <end position="267"/>
    </location>
</feature>
<dbReference type="Pfam" id="PF00001">
    <property type="entry name" value="7tm_1"/>
    <property type="match status" value="1"/>
</dbReference>
<dbReference type="CTD" id="6758124"/>
<protein>
    <recommendedName>
        <fullName evidence="9">G-protein coupled receptors family 1 profile domain-containing protein</fullName>
    </recommendedName>
</protein>
<keyword evidence="7" id="KW-0807">Transducer</keyword>
<evidence type="ECO:0000256" key="8">
    <source>
        <dbReference type="SAM" id="Phobius"/>
    </source>
</evidence>
<keyword evidence="11" id="KW-1185">Reference proteome</keyword>
<keyword evidence="6" id="KW-0675">Receptor</keyword>
<dbReference type="RefSeq" id="XP_002116858.1">
    <property type="nucleotide sequence ID" value="XM_002116822.1"/>
</dbReference>
<keyword evidence="5 8" id="KW-0472">Membrane</keyword>
<evidence type="ECO:0000256" key="3">
    <source>
        <dbReference type="ARBA" id="ARBA00022989"/>
    </source>
</evidence>
<comment type="subcellular location">
    <subcellularLocation>
        <location evidence="1">Membrane</location>
        <topology evidence="1">Multi-pass membrane protein</topology>
    </subcellularLocation>
</comment>
<evidence type="ECO:0000256" key="2">
    <source>
        <dbReference type="ARBA" id="ARBA00022692"/>
    </source>
</evidence>
<evidence type="ECO:0000256" key="5">
    <source>
        <dbReference type="ARBA" id="ARBA00023136"/>
    </source>
</evidence>
<keyword evidence="2 8" id="KW-0812">Transmembrane</keyword>
<dbReference type="KEGG" id="tad:TRIADDRAFT_60811"/>
<proteinExistence type="predicted"/>
<dbReference type="PANTHER" id="PTHR24243:SF208">
    <property type="entry name" value="PYROKININ-1 RECEPTOR"/>
    <property type="match status" value="1"/>
</dbReference>
<dbReference type="SMART" id="SM01381">
    <property type="entry name" value="7TM_GPCR_Srsx"/>
    <property type="match status" value="1"/>
</dbReference>
<evidence type="ECO:0000256" key="7">
    <source>
        <dbReference type="ARBA" id="ARBA00023224"/>
    </source>
</evidence>
<dbReference type="AlphaFoldDB" id="B3S985"/>
<feature type="transmembrane region" description="Helical" evidence="8">
    <location>
        <begin position="127"/>
        <end position="147"/>
    </location>
</feature>
<dbReference type="InParanoid" id="B3S985"/>
<dbReference type="GO" id="GO:0016020">
    <property type="term" value="C:membrane"/>
    <property type="evidence" value="ECO:0007669"/>
    <property type="project" value="UniProtKB-SubCell"/>
</dbReference>
<dbReference type="GO" id="GO:0004930">
    <property type="term" value="F:G protein-coupled receptor activity"/>
    <property type="evidence" value="ECO:0007669"/>
    <property type="project" value="UniProtKB-KW"/>
</dbReference>
<accession>B3S985</accession>
<evidence type="ECO:0000313" key="10">
    <source>
        <dbReference type="EMBL" id="EDV20658.1"/>
    </source>
</evidence>
<dbReference type="OrthoDB" id="5987936at2759"/>
<evidence type="ECO:0000256" key="6">
    <source>
        <dbReference type="ARBA" id="ARBA00023170"/>
    </source>
</evidence>
<gene>
    <name evidence="10" type="ORF">TRIADDRAFT_60811</name>
</gene>
<dbReference type="PROSITE" id="PS50262">
    <property type="entry name" value="G_PROTEIN_RECEP_F1_2"/>
    <property type="match status" value="1"/>
</dbReference>
<dbReference type="SUPFAM" id="SSF81321">
    <property type="entry name" value="Family A G protein-coupled receptor-like"/>
    <property type="match status" value="1"/>
</dbReference>
<dbReference type="PANTHER" id="PTHR24243">
    <property type="entry name" value="G-PROTEIN COUPLED RECEPTOR"/>
    <property type="match status" value="1"/>
</dbReference>
<dbReference type="InterPro" id="IPR000276">
    <property type="entry name" value="GPCR_Rhodpsn"/>
</dbReference>
<evidence type="ECO:0000313" key="11">
    <source>
        <dbReference type="Proteomes" id="UP000009022"/>
    </source>
</evidence>
<feature type="transmembrane region" description="Helical" evidence="8">
    <location>
        <begin position="204"/>
        <end position="229"/>
    </location>
</feature>
<dbReference type="eggNOG" id="KOG3656">
    <property type="taxonomic scope" value="Eukaryota"/>
</dbReference>
<feature type="transmembrane region" description="Helical" evidence="8">
    <location>
        <begin position="51"/>
        <end position="76"/>
    </location>
</feature>
<name>B3S985_TRIAD</name>
<feature type="transmembrane region" description="Helical" evidence="8">
    <location>
        <begin position="153"/>
        <end position="175"/>
    </location>
</feature>
<feature type="transmembrane region" description="Helical" evidence="8">
    <location>
        <begin position="15"/>
        <end position="39"/>
    </location>
</feature>
<dbReference type="InterPro" id="IPR017452">
    <property type="entry name" value="GPCR_Rhodpsn_7TM"/>
</dbReference>
<dbReference type="CDD" id="cd00637">
    <property type="entry name" value="7tm_classA_rhodopsin-like"/>
    <property type="match status" value="1"/>
</dbReference>
<dbReference type="GeneID" id="6758124"/>